<dbReference type="Pfam" id="PF17793">
    <property type="entry name" value="AHD"/>
    <property type="match status" value="1"/>
</dbReference>
<feature type="compositionally biased region" description="Polar residues" evidence="1">
    <location>
        <begin position="1005"/>
        <end position="1021"/>
    </location>
</feature>
<feature type="compositionally biased region" description="Low complexity" evidence="1">
    <location>
        <begin position="391"/>
        <end position="404"/>
    </location>
</feature>
<protein>
    <recommendedName>
        <fullName evidence="2">AF-9 ANC1 homology domain-containing protein</fullName>
    </recommendedName>
</protein>
<feature type="compositionally biased region" description="Basic and acidic residues" evidence="1">
    <location>
        <begin position="812"/>
        <end position="821"/>
    </location>
</feature>
<proteinExistence type="predicted"/>
<feature type="compositionally biased region" description="Acidic residues" evidence="1">
    <location>
        <begin position="575"/>
        <end position="586"/>
    </location>
</feature>
<evidence type="ECO:0000259" key="2">
    <source>
        <dbReference type="Pfam" id="PF17793"/>
    </source>
</evidence>
<feature type="domain" description="AF-9 ANC1 homology" evidence="2">
    <location>
        <begin position="1487"/>
        <end position="1547"/>
    </location>
</feature>
<feature type="compositionally biased region" description="Low complexity" evidence="1">
    <location>
        <begin position="333"/>
        <end position="374"/>
    </location>
</feature>
<feature type="compositionally biased region" description="Basic and acidic residues" evidence="1">
    <location>
        <begin position="1163"/>
        <end position="1176"/>
    </location>
</feature>
<feature type="compositionally biased region" description="Basic and acidic residues" evidence="1">
    <location>
        <begin position="474"/>
        <end position="484"/>
    </location>
</feature>
<feature type="region of interest" description="Disordered" evidence="1">
    <location>
        <begin position="333"/>
        <end position="632"/>
    </location>
</feature>
<feature type="compositionally biased region" description="Low complexity" evidence="1">
    <location>
        <begin position="485"/>
        <end position="501"/>
    </location>
</feature>
<feature type="compositionally biased region" description="Polar residues" evidence="1">
    <location>
        <begin position="410"/>
        <end position="435"/>
    </location>
</feature>
<reference evidence="3" key="1">
    <citation type="submission" date="2022-12" db="EMBL/GenBank/DDBJ databases">
        <title>Genome assemblies of Blomia tropicalis.</title>
        <authorList>
            <person name="Cui Y."/>
        </authorList>
    </citation>
    <scope>NUCLEOTIDE SEQUENCE</scope>
    <source>
        <tissue evidence="3">Adult mites</tissue>
    </source>
</reference>
<feature type="compositionally biased region" description="Polar residues" evidence="1">
    <location>
        <begin position="1357"/>
        <end position="1369"/>
    </location>
</feature>
<feature type="compositionally biased region" description="Basic residues" evidence="1">
    <location>
        <begin position="1247"/>
        <end position="1260"/>
    </location>
</feature>
<feature type="region of interest" description="Disordered" evidence="1">
    <location>
        <begin position="812"/>
        <end position="930"/>
    </location>
</feature>
<evidence type="ECO:0000313" key="3">
    <source>
        <dbReference type="EMBL" id="KAJ6219601.1"/>
    </source>
</evidence>
<feature type="compositionally biased region" description="Polar residues" evidence="1">
    <location>
        <begin position="622"/>
        <end position="632"/>
    </location>
</feature>
<feature type="region of interest" description="Disordered" evidence="1">
    <location>
        <begin position="59"/>
        <end position="82"/>
    </location>
</feature>
<feature type="compositionally biased region" description="Polar residues" evidence="1">
    <location>
        <begin position="845"/>
        <end position="862"/>
    </location>
</feature>
<evidence type="ECO:0000313" key="4">
    <source>
        <dbReference type="Proteomes" id="UP001142055"/>
    </source>
</evidence>
<dbReference type="Proteomes" id="UP001142055">
    <property type="component" value="Chromosome 2"/>
</dbReference>
<evidence type="ECO:0000256" key="1">
    <source>
        <dbReference type="SAM" id="MobiDB-lite"/>
    </source>
</evidence>
<feature type="compositionally biased region" description="Low complexity" evidence="1">
    <location>
        <begin position="1197"/>
        <end position="1218"/>
    </location>
</feature>
<feature type="compositionally biased region" description="Basic residues" evidence="1">
    <location>
        <begin position="1177"/>
        <end position="1190"/>
    </location>
</feature>
<comment type="caution">
    <text evidence="3">The sequence shown here is derived from an EMBL/GenBank/DDBJ whole genome shotgun (WGS) entry which is preliminary data.</text>
</comment>
<gene>
    <name evidence="3" type="ORF">RDWZM_005413</name>
</gene>
<feature type="compositionally biased region" description="Low complexity" evidence="1">
    <location>
        <begin position="68"/>
        <end position="79"/>
    </location>
</feature>
<feature type="compositionally biased region" description="Low complexity" evidence="1">
    <location>
        <begin position="830"/>
        <end position="844"/>
    </location>
</feature>
<feature type="compositionally biased region" description="Polar residues" evidence="1">
    <location>
        <begin position="1423"/>
        <end position="1464"/>
    </location>
</feature>
<feature type="compositionally biased region" description="Polar residues" evidence="1">
    <location>
        <begin position="245"/>
        <end position="316"/>
    </location>
</feature>
<organism evidence="3 4">
    <name type="scientific">Blomia tropicalis</name>
    <name type="common">Mite</name>
    <dbReference type="NCBI Taxonomy" id="40697"/>
    <lineage>
        <taxon>Eukaryota</taxon>
        <taxon>Metazoa</taxon>
        <taxon>Ecdysozoa</taxon>
        <taxon>Arthropoda</taxon>
        <taxon>Chelicerata</taxon>
        <taxon>Arachnida</taxon>
        <taxon>Acari</taxon>
        <taxon>Acariformes</taxon>
        <taxon>Sarcoptiformes</taxon>
        <taxon>Astigmata</taxon>
        <taxon>Glycyphagoidea</taxon>
        <taxon>Echimyopodidae</taxon>
        <taxon>Blomia</taxon>
    </lineage>
</organism>
<feature type="compositionally biased region" description="Acidic residues" evidence="1">
    <location>
        <begin position="1397"/>
        <end position="1408"/>
    </location>
</feature>
<feature type="compositionally biased region" description="Low complexity" evidence="1">
    <location>
        <begin position="1261"/>
        <end position="1270"/>
    </location>
</feature>
<feature type="region of interest" description="Disordered" evidence="1">
    <location>
        <begin position="992"/>
        <end position="1021"/>
    </location>
</feature>
<feature type="region of interest" description="Disordered" evidence="1">
    <location>
        <begin position="1"/>
        <end position="23"/>
    </location>
</feature>
<feature type="compositionally biased region" description="Low complexity" evidence="1">
    <location>
        <begin position="456"/>
        <end position="473"/>
    </location>
</feature>
<feature type="compositionally biased region" description="Basic and acidic residues" evidence="1">
    <location>
        <begin position="916"/>
        <end position="930"/>
    </location>
</feature>
<feature type="compositionally biased region" description="Basic and acidic residues" evidence="1">
    <location>
        <begin position="513"/>
        <end position="523"/>
    </location>
</feature>
<feature type="compositionally biased region" description="Low complexity" evidence="1">
    <location>
        <begin position="221"/>
        <end position="244"/>
    </location>
</feature>
<keyword evidence="4" id="KW-1185">Reference proteome</keyword>
<dbReference type="OMA" id="MEGVRIH"/>
<feature type="compositionally biased region" description="Basic and acidic residues" evidence="1">
    <location>
        <begin position="436"/>
        <end position="453"/>
    </location>
</feature>
<feature type="compositionally biased region" description="Low complexity" evidence="1">
    <location>
        <begin position="1292"/>
        <end position="1314"/>
    </location>
</feature>
<feature type="region of interest" description="Disordered" evidence="1">
    <location>
        <begin position="1151"/>
        <end position="1464"/>
    </location>
</feature>
<feature type="compositionally biased region" description="Low complexity" evidence="1">
    <location>
        <begin position="1071"/>
        <end position="1107"/>
    </location>
</feature>
<dbReference type="Gene3D" id="1.20.1270.290">
    <property type="match status" value="1"/>
</dbReference>
<sequence>MFISHQHQIVHHHHNIGKDQERANTKTESIQFGSKPFASARSLSSKFVPVQSGTSTNARCFTGKSVHQSPQQPFQQKQQQDIHSANLNNQHQTTATTTTIGKFTPVGFGRPIGSVSSVNGGGTNSVRVGNQHLAVNGRQTSINPKFIGDNFAGTSITPTTTATFESTTNAIDNNNNNGNNSSAINKNCPAVKFLFKKPQLPATISSSSALYHFNCNSNQSNNNSSTVSTGNNNNNNHTTTVSKNGNVAISNNVPNQSDLKSSPEKLSTNWSTSSSLYNSVKNVGSNRSNGSQSRLAGNNNARTSVPSPVSYNGHHSLTFSKHNYQHQQHYYANQSKTKGANNKSSKSGSKSSNSSASTTTTTNTTTNTTSSSSSFSGAKESIIQQNVFKASGKSVRSGTSSSPKVSKHSQPFTNNNASDQQHGTGNSNNRSSFSTKDSKESQDRFQFAKKDTVTVKSSLLAKSSSRVNSSKKSSQQDKKSKTTTDAEFSESSNSSELFASNVDNVKKSKSRNKSIEKSRDRSTSKSRRQKVSKVESDNENSSTNKKHKSSKSKEKEKSTKEKKRKRKEAISSDESNSDSDQSDQESSENGPFVKNKLKRKREHRSGSSESSPIGAIEEPNESFKSSSDNNASFQYHPQAAASMAKAAMLQDPFCRTHPGTFSTAERARQKMLTDSLAGHFPAILQNVTTATKVTHLPSNAMLSSAATSFSAIGIRSPNVTSPTLSASSSPSQKVISCSKTGTPLHEDNAASDALICLKENAETAKMLSHLSKDLLNNTLGAETSQMLSTKIRYRDNKCSATIEIKSVNKEKNWEGSNEMKKQITTKESSKSTSSSTKMLSADSSAKQANVNANVMNESNVNHSEFCKSSDSTRSSKKSSTTSSTTATSEKSFTDRKSSKKFKSTQEDGIPPKKGKQTRDHSPMSLIDEKMPPPVAYIPSGAHSNKQQSNLYCNDSILFGDVNNNRSGNGNRLLQQQQQQTLTNLKECSTDGSHLDLFPSNNNNNRKNISTMEKGNKKSSSILANTAGGDLFQTRQSGANIKSTTMYSHSTRKLKQHSSDCDNDDDDDDKMSTVSVSSSMSTSSAASRISSSSSLSSIGSSLHSSPNHSSKKHQYQPKPAHSSSSTSTNKKTIVNEYSKKNHHHLKQSIKHINSIKKSSKYQTKNKDFDRFHSDSKAKKGSTKSKSKKQHRVQSDNGDQINSQSDADSDSSNSDQSSSSDDSDDGDNDNGHKSNGDLSNDSDNDIRNKCHSVKKSSKKIPKNNKNNNTTKTFKTKFETKATPSPPVRVKKVSKGSSNKGQSLLTPLSDLKLSSSSPIGRGSGNQNRNKYGKTNKRTTGGFTGLSDSDSSMDEDDDNLQSKTTNTFANNDTLTDKKRKSRVRHNSNSQSSDSSSSSDNSDVEAAEEEENEEKPRVSSRNDIFGISPQSTPNRSNYSKGNNGQQRTESPFERTNQNHSSSGYGTERLNSLSPPIYSFNDGGSGRANSFSFNELRDIQNRISHMPDSDLLQRVIDLIEERNSQCFNIVNGCLQFDLLKLDQSTLIEIKRIVI</sequence>
<feature type="region of interest" description="Disordered" evidence="1">
    <location>
        <begin position="221"/>
        <end position="316"/>
    </location>
</feature>
<dbReference type="EMBL" id="JAPWDV010000002">
    <property type="protein sequence ID" value="KAJ6219601.1"/>
    <property type="molecule type" value="Genomic_DNA"/>
</dbReference>
<name>A0A9Q0M590_BLOTA</name>
<feature type="region of interest" description="Disordered" evidence="1">
    <location>
        <begin position="1041"/>
        <end position="1129"/>
    </location>
</feature>
<accession>A0A9Q0M590</accession>
<feature type="compositionally biased region" description="Low complexity" evidence="1">
    <location>
        <begin position="868"/>
        <end position="890"/>
    </location>
</feature>
<feature type="compositionally biased region" description="Low complexity" evidence="1">
    <location>
        <begin position="1382"/>
        <end position="1396"/>
    </location>
</feature>
<dbReference type="InterPro" id="IPR040930">
    <property type="entry name" value="AF-9_AHD"/>
</dbReference>